<organism evidence="2 3">
    <name type="scientific">Caulobacter zeae</name>
    <dbReference type="NCBI Taxonomy" id="2055137"/>
    <lineage>
        <taxon>Bacteria</taxon>
        <taxon>Pseudomonadati</taxon>
        <taxon>Pseudomonadota</taxon>
        <taxon>Alphaproteobacteria</taxon>
        <taxon>Caulobacterales</taxon>
        <taxon>Caulobacteraceae</taxon>
        <taxon>Caulobacter</taxon>
    </lineage>
</organism>
<dbReference type="InterPro" id="IPR004360">
    <property type="entry name" value="Glyas_Fos-R_dOase_dom"/>
</dbReference>
<proteinExistence type="predicted"/>
<sequence>MELNMTIVGDNDLGLTHVALVVRDLDRSRRFYETFAGLRMVHAREAGGAIQRVAWMADRHGAFAVVLVESCELNDTPLGPFGHLGLACATRDEVDRLCALAQAEGVLRSPPVDGGQPVGYWAYVADPDGNTLEVSFGQKIRFSASGEASFQRP</sequence>
<protein>
    <submittedName>
        <fullName evidence="2">Bleomycin resistance protein</fullName>
    </submittedName>
</protein>
<name>A0A2N5DR34_9CAUL</name>
<dbReference type="InterPro" id="IPR037523">
    <property type="entry name" value="VOC_core"/>
</dbReference>
<dbReference type="EMBL" id="PJRS01000008">
    <property type="protein sequence ID" value="PLR28523.1"/>
    <property type="molecule type" value="Genomic_DNA"/>
</dbReference>
<dbReference type="CDD" id="cd06587">
    <property type="entry name" value="VOC"/>
    <property type="match status" value="1"/>
</dbReference>
<gene>
    <name evidence="2" type="ORF">SGCZBJ_02000</name>
</gene>
<dbReference type="OrthoDB" id="9803142at2"/>
<dbReference type="PROSITE" id="PS51819">
    <property type="entry name" value="VOC"/>
    <property type="match status" value="1"/>
</dbReference>
<dbReference type="AlphaFoldDB" id="A0A2N5DR34"/>
<evidence type="ECO:0000313" key="3">
    <source>
        <dbReference type="Proteomes" id="UP000234479"/>
    </source>
</evidence>
<dbReference type="InterPro" id="IPR029068">
    <property type="entry name" value="Glyas_Bleomycin-R_OHBP_Dase"/>
</dbReference>
<evidence type="ECO:0000259" key="1">
    <source>
        <dbReference type="PROSITE" id="PS51819"/>
    </source>
</evidence>
<dbReference type="InterPro" id="IPR051332">
    <property type="entry name" value="Fosfomycin_Res_Enzymes"/>
</dbReference>
<dbReference type="Pfam" id="PF00903">
    <property type="entry name" value="Glyoxalase"/>
    <property type="match status" value="1"/>
</dbReference>
<dbReference type="SUPFAM" id="SSF54593">
    <property type="entry name" value="Glyoxalase/Bleomycin resistance protein/Dihydroxybiphenyl dioxygenase"/>
    <property type="match status" value="1"/>
</dbReference>
<evidence type="ECO:0000313" key="2">
    <source>
        <dbReference type="EMBL" id="PLR28523.1"/>
    </source>
</evidence>
<dbReference type="PANTHER" id="PTHR36113:SF3">
    <property type="entry name" value="SLL5075 PROTEIN"/>
    <property type="match status" value="1"/>
</dbReference>
<dbReference type="Gene3D" id="3.10.180.10">
    <property type="entry name" value="2,3-Dihydroxybiphenyl 1,2-Dioxygenase, domain 1"/>
    <property type="match status" value="1"/>
</dbReference>
<keyword evidence="3" id="KW-1185">Reference proteome</keyword>
<feature type="domain" description="VOC" evidence="1">
    <location>
        <begin position="14"/>
        <end position="137"/>
    </location>
</feature>
<comment type="caution">
    <text evidence="2">The sequence shown here is derived from an EMBL/GenBank/DDBJ whole genome shotgun (WGS) entry which is preliminary data.</text>
</comment>
<reference evidence="2 3" key="1">
    <citation type="submission" date="2017-12" db="EMBL/GenBank/DDBJ databases">
        <title>The genome sequence of Caulobacter sp. 410.</title>
        <authorList>
            <person name="Gao J."/>
            <person name="Mao X."/>
            <person name="Sun J."/>
        </authorList>
    </citation>
    <scope>NUCLEOTIDE SEQUENCE [LARGE SCALE GENOMIC DNA]</scope>
    <source>
        <strain evidence="2 3">410</strain>
    </source>
</reference>
<dbReference type="Proteomes" id="UP000234479">
    <property type="component" value="Unassembled WGS sequence"/>
</dbReference>
<dbReference type="PANTHER" id="PTHR36113">
    <property type="entry name" value="LYASE, PUTATIVE-RELATED-RELATED"/>
    <property type="match status" value="1"/>
</dbReference>
<accession>A0A2N5DR34</accession>